<evidence type="ECO:0000313" key="1">
    <source>
        <dbReference type="EMBL" id="CAH1392460.1"/>
    </source>
</evidence>
<reference evidence="1" key="1">
    <citation type="submission" date="2022-01" db="EMBL/GenBank/DDBJ databases">
        <authorList>
            <person name="King R."/>
        </authorList>
    </citation>
    <scope>NUCLEOTIDE SEQUENCE</scope>
</reference>
<sequence length="276" mass="30231">MLVSLDEDSVFNSFLSETKSLSTSIAGVAISSIIFLIEPAGTASANCSSVPYRSSWNGIGTGLERFANCSSPLLIDPAGTELELVWNDSPTVPPHSLSIQLERNWNWSGTIRQMFLPTLYRSSWNGIGTGLERFANCSSPLLIDPAGTELELVWNDSPTVPPHSLSIQLERNWNWSGTIRQLFLPTPYRSSWNGIGTGLERFANCSSPLLIDPAGTELELVWNDSPNVPPFLIEPASPLLTKAAVSIIFSRMASCGVSIKEEMEEKSDYLCKLSFQ</sequence>
<accession>A0A9P0H3D3</accession>
<organism evidence="1 2">
    <name type="scientific">Nezara viridula</name>
    <name type="common">Southern green stink bug</name>
    <name type="synonym">Cimex viridulus</name>
    <dbReference type="NCBI Taxonomy" id="85310"/>
    <lineage>
        <taxon>Eukaryota</taxon>
        <taxon>Metazoa</taxon>
        <taxon>Ecdysozoa</taxon>
        <taxon>Arthropoda</taxon>
        <taxon>Hexapoda</taxon>
        <taxon>Insecta</taxon>
        <taxon>Pterygota</taxon>
        <taxon>Neoptera</taxon>
        <taxon>Paraneoptera</taxon>
        <taxon>Hemiptera</taxon>
        <taxon>Heteroptera</taxon>
        <taxon>Panheteroptera</taxon>
        <taxon>Pentatomomorpha</taxon>
        <taxon>Pentatomoidea</taxon>
        <taxon>Pentatomidae</taxon>
        <taxon>Pentatominae</taxon>
        <taxon>Nezara</taxon>
    </lineage>
</organism>
<name>A0A9P0H3D3_NEZVI</name>
<keyword evidence="2" id="KW-1185">Reference proteome</keyword>
<dbReference type="EMBL" id="OV725077">
    <property type="protein sequence ID" value="CAH1392460.1"/>
    <property type="molecule type" value="Genomic_DNA"/>
</dbReference>
<evidence type="ECO:0000313" key="2">
    <source>
        <dbReference type="Proteomes" id="UP001152798"/>
    </source>
</evidence>
<dbReference type="Proteomes" id="UP001152798">
    <property type="component" value="Chromosome 1"/>
</dbReference>
<dbReference type="AlphaFoldDB" id="A0A9P0H3D3"/>
<gene>
    <name evidence="1" type="ORF">NEZAVI_LOCUS3273</name>
</gene>
<protein>
    <submittedName>
        <fullName evidence="1">Uncharacterized protein</fullName>
    </submittedName>
</protein>
<proteinExistence type="predicted"/>